<feature type="region of interest" description="Disordered" evidence="1">
    <location>
        <begin position="45"/>
        <end position="104"/>
    </location>
</feature>
<dbReference type="Pfam" id="PF14895">
    <property type="entry name" value="PPPI_inhib"/>
    <property type="match status" value="1"/>
</dbReference>
<feature type="compositionally biased region" description="Acidic residues" evidence="1">
    <location>
        <begin position="431"/>
        <end position="441"/>
    </location>
</feature>
<dbReference type="OrthoDB" id="6724830at2759"/>
<accession>A0A914BGP1</accession>
<dbReference type="GeneID" id="119743143"/>
<feature type="compositionally biased region" description="Basic and acidic residues" evidence="1">
    <location>
        <begin position="65"/>
        <end position="83"/>
    </location>
</feature>
<feature type="region of interest" description="Disordered" evidence="1">
    <location>
        <begin position="379"/>
        <end position="441"/>
    </location>
</feature>
<dbReference type="Proteomes" id="UP000887568">
    <property type="component" value="Unplaced"/>
</dbReference>
<proteinExistence type="predicted"/>
<protein>
    <recommendedName>
        <fullName evidence="4">Protein phosphatase 1 regulatory subunit 36</fullName>
    </recommendedName>
</protein>
<keyword evidence="3" id="KW-1185">Reference proteome</keyword>
<evidence type="ECO:0008006" key="4">
    <source>
        <dbReference type="Google" id="ProtNLM"/>
    </source>
</evidence>
<evidence type="ECO:0000313" key="2">
    <source>
        <dbReference type="EnsemblMetazoa" id="XP_038075433.1"/>
    </source>
</evidence>
<name>A0A914BGP1_PATMI</name>
<evidence type="ECO:0000313" key="3">
    <source>
        <dbReference type="Proteomes" id="UP000887568"/>
    </source>
</evidence>
<evidence type="ECO:0000256" key="1">
    <source>
        <dbReference type="SAM" id="MobiDB-lite"/>
    </source>
</evidence>
<dbReference type="PANTHER" id="PTHR21055">
    <property type="entry name" value="PROTEIN PHOSPHATASE 1 REGULATORY SUBUNIT 36"/>
    <property type="match status" value="1"/>
</dbReference>
<dbReference type="AlphaFoldDB" id="A0A914BGP1"/>
<dbReference type="GO" id="GO:0019902">
    <property type="term" value="F:phosphatase binding"/>
    <property type="evidence" value="ECO:0007669"/>
    <property type="project" value="InterPro"/>
</dbReference>
<organism evidence="2 3">
    <name type="scientific">Patiria miniata</name>
    <name type="common">Bat star</name>
    <name type="synonym">Asterina miniata</name>
    <dbReference type="NCBI Taxonomy" id="46514"/>
    <lineage>
        <taxon>Eukaryota</taxon>
        <taxon>Metazoa</taxon>
        <taxon>Echinodermata</taxon>
        <taxon>Eleutherozoa</taxon>
        <taxon>Asterozoa</taxon>
        <taxon>Asteroidea</taxon>
        <taxon>Valvatacea</taxon>
        <taxon>Valvatida</taxon>
        <taxon>Asterinidae</taxon>
        <taxon>Patiria</taxon>
    </lineage>
</organism>
<reference evidence="2" key="1">
    <citation type="submission" date="2022-11" db="UniProtKB">
        <authorList>
            <consortium name="EnsemblMetazoa"/>
        </authorList>
    </citation>
    <scope>IDENTIFICATION</scope>
</reference>
<dbReference type="PANTHER" id="PTHR21055:SF3">
    <property type="entry name" value="PROTEIN PHOSPHATASE 1 REGULATORY SUBUNIT 36"/>
    <property type="match status" value="1"/>
</dbReference>
<dbReference type="OMA" id="LGEPYKM"/>
<dbReference type="EnsemblMetazoa" id="XM_038219505.1">
    <property type="protein sequence ID" value="XP_038075433.1"/>
    <property type="gene ID" value="LOC119743143"/>
</dbReference>
<sequence length="441" mass="49951">MAKTVTLPEEVIMPSSGKWYWKEDTNTLEFQASCRTPLFMNSTNLAIDPKDKKGHRKKNITFNDHPGKKDRAPSGRYDVDRGQGKGPARQGLTSKSARSKATKETTVTLQRVKSVVLSSLIEVNIQTHSFEMCLFELNQFDEFLLGLLNYFSSFFEQIVLESKPKTMTTEPSQAEKKAMAEIKAYMEAAQRKLAKSYCVLILGLGLPEHHHMGCGSDRVSSTYKDRELYETLYRFCVHLVWIVFRRKEYELINKEMGRMLRSDVFNPALRIKNIPEDEEDDVKGQEAIDADHLNKKLLSPAEYRRKKPKRPAITQIINQRSPVLVSLLPTPKEEHDYLFERMTLDSTGSNANASQGDEGGPKIKLNHKVGIIGEPLNQFNPMTLAPLGSEQDEENDDDQGKTNSQFGTPSPDHGGLTRQHTDMSQATTEVFSDDDDDDIDM</sequence>
<dbReference type="RefSeq" id="XP_038075433.1">
    <property type="nucleotide sequence ID" value="XM_038219505.1"/>
</dbReference>
<dbReference type="InterPro" id="IPR026142">
    <property type="entry name" value="Pro_pase_1_reg_su_36"/>
</dbReference>